<gene>
    <name evidence="2" type="ORF">EV695_2125</name>
</gene>
<proteinExistence type="predicted"/>
<evidence type="ECO:0000259" key="1">
    <source>
        <dbReference type="Pfam" id="PF00857"/>
    </source>
</evidence>
<dbReference type="RefSeq" id="WP_131905877.1">
    <property type="nucleotide sequence ID" value="NZ_BAAAFU010000004.1"/>
</dbReference>
<dbReference type="InterPro" id="IPR036380">
    <property type="entry name" value="Isochorismatase-like_sf"/>
</dbReference>
<reference evidence="2 3" key="1">
    <citation type="submission" date="2019-03" db="EMBL/GenBank/DDBJ databases">
        <title>Genomic Encyclopedia of Type Strains, Phase IV (KMG-IV): sequencing the most valuable type-strain genomes for metagenomic binning, comparative biology and taxonomic classification.</title>
        <authorList>
            <person name="Goeker M."/>
        </authorList>
    </citation>
    <scope>NUCLEOTIDE SEQUENCE [LARGE SCALE GENOMIC DNA]</scope>
    <source>
        <strain evidence="2 3">DSM 24830</strain>
    </source>
</reference>
<dbReference type="CDD" id="cd01012">
    <property type="entry name" value="YcaC_related"/>
    <property type="match status" value="1"/>
</dbReference>
<dbReference type="Pfam" id="PF00857">
    <property type="entry name" value="Isochorismatase"/>
    <property type="match status" value="1"/>
</dbReference>
<dbReference type="PANTHER" id="PTHR14119">
    <property type="entry name" value="HYDROLASE"/>
    <property type="match status" value="1"/>
</dbReference>
<dbReference type="SUPFAM" id="SSF52499">
    <property type="entry name" value="Isochorismatase-like hydrolases"/>
    <property type="match status" value="1"/>
</dbReference>
<dbReference type="InterPro" id="IPR000868">
    <property type="entry name" value="Isochorismatase-like_dom"/>
</dbReference>
<evidence type="ECO:0000313" key="2">
    <source>
        <dbReference type="EMBL" id="TCJ87613.1"/>
    </source>
</evidence>
<dbReference type="OrthoDB" id="9796958at2"/>
<dbReference type="Gene3D" id="3.40.50.850">
    <property type="entry name" value="Isochorismatase-like"/>
    <property type="match status" value="1"/>
</dbReference>
<dbReference type="AlphaFoldDB" id="A0A4R1F186"/>
<organism evidence="2 3">
    <name type="scientific">Cocleimonas flava</name>
    <dbReference type="NCBI Taxonomy" id="634765"/>
    <lineage>
        <taxon>Bacteria</taxon>
        <taxon>Pseudomonadati</taxon>
        <taxon>Pseudomonadota</taxon>
        <taxon>Gammaproteobacteria</taxon>
        <taxon>Thiotrichales</taxon>
        <taxon>Thiotrichaceae</taxon>
        <taxon>Cocleimonas</taxon>
    </lineage>
</organism>
<evidence type="ECO:0000313" key="3">
    <source>
        <dbReference type="Proteomes" id="UP000294887"/>
    </source>
</evidence>
<dbReference type="Proteomes" id="UP000294887">
    <property type="component" value="Unassembled WGS sequence"/>
</dbReference>
<dbReference type="PANTHER" id="PTHR14119:SF3">
    <property type="entry name" value="ISOCHORISMATASE DOMAIN-CONTAINING PROTEIN 2"/>
    <property type="match status" value="1"/>
</dbReference>
<protein>
    <submittedName>
        <fullName evidence="2">Nicotinamidase-related amidase</fullName>
    </submittedName>
</protein>
<dbReference type="InterPro" id="IPR050993">
    <property type="entry name" value="Isochorismatase_domain"/>
</dbReference>
<dbReference type="EMBL" id="SMFQ01000003">
    <property type="protein sequence ID" value="TCJ87613.1"/>
    <property type="molecule type" value="Genomic_DNA"/>
</dbReference>
<feature type="domain" description="Isochorismatase-like" evidence="1">
    <location>
        <begin position="8"/>
        <end position="156"/>
    </location>
</feature>
<comment type="caution">
    <text evidence="2">The sequence shown here is derived from an EMBL/GenBank/DDBJ whole genome shotgun (WGS) entry which is preliminary data.</text>
</comment>
<sequence length="179" mass="19808">MLNQENTGLVIVDVQGKLARIVHESEALIRNIQALIQGCQILKLPIVWVEQNPQGLGQTVPELSELLAPNQPLEKFTFNACESSSFEKAIADSGMQQWLVCGIEAHICLYQTALGLLSRDYQVEVVTDGISSRSKANIDLAINKLEQSGASLTSVEMCLYELIKDARRAEFKQILPLIK</sequence>
<name>A0A4R1F186_9GAMM</name>
<accession>A0A4R1F186</accession>
<keyword evidence="3" id="KW-1185">Reference proteome</keyword>